<keyword evidence="2" id="KW-0472">Membrane</keyword>
<dbReference type="AlphaFoldDB" id="A0A5B0E0B6"/>
<dbReference type="PIRSF" id="PIRSF038991">
    <property type="entry name" value="Protein_AbrB"/>
    <property type="match status" value="1"/>
</dbReference>
<keyword evidence="2" id="KW-0812">Transmembrane</keyword>
<proteinExistence type="predicted"/>
<dbReference type="PANTHER" id="PTHR38457">
    <property type="entry name" value="REGULATOR ABRB-RELATED"/>
    <property type="match status" value="1"/>
</dbReference>
<dbReference type="PANTHER" id="PTHR38457:SF1">
    <property type="entry name" value="REGULATOR ABRB-RELATED"/>
    <property type="match status" value="1"/>
</dbReference>
<keyword evidence="2" id="KW-1133">Transmembrane helix</keyword>
<feature type="transmembrane region" description="Helical" evidence="2">
    <location>
        <begin position="65"/>
        <end position="81"/>
    </location>
</feature>
<sequence>MFSSPPGRGGRGSRPSDRLDQARIVTSLLHINKLTLARARQVALTMLIGACGGLIVDYLGLPASWLLGSLLATLLAFALGFRPRVPNWLRDTTFFILGIQAGSGVTPEAVSQIGLWPLSFAIQMGGVVLVVIATKLFLEKVLGWDRETALFSSLPGALSFVLAAASETRADITRVTILQTVRLFFLIAVLVPLLGWLEGETPAGEGWVVHTGTPLDYVMMAGICAICSFIGIKSRVPGGLILGALFGSAVLHGSDLINVGVPAFLAVPSLVCIGALIGSRLKMEDRSALVQLLPAAVGAFVIGLAMSALAGLVAVWALELDVGRVALAYAPGALEALTVLAFQFNIDPAYVASHHMVRFIAIALLVPILAKRLPRRDTTEQDTAQLNAAQSDMPFDTEATGRDDTRN</sequence>
<accession>A0A5B0E0B6</accession>
<feature type="transmembrane region" description="Helical" evidence="2">
    <location>
        <begin position="115"/>
        <end position="137"/>
    </location>
</feature>
<dbReference type="GO" id="GO:0010468">
    <property type="term" value="P:regulation of gene expression"/>
    <property type="evidence" value="ECO:0007669"/>
    <property type="project" value="InterPro"/>
</dbReference>
<keyword evidence="4" id="KW-1185">Reference proteome</keyword>
<feature type="transmembrane region" description="Helical" evidence="2">
    <location>
        <begin position="297"/>
        <end position="318"/>
    </location>
</feature>
<evidence type="ECO:0000313" key="4">
    <source>
        <dbReference type="Proteomes" id="UP000324738"/>
    </source>
</evidence>
<feature type="transmembrane region" description="Helical" evidence="2">
    <location>
        <begin position="177"/>
        <end position="197"/>
    </location>
</feature>
<evidence type="ECO:0000256" key="1">
    <source>
        <dbReference type="SAM" id="MobiDB-lite"/>
    </source>
</evidence>
<feature type="transmembrane region" description="Helical" evidence="2">
    <location>
        <begin position="352"/>
        <end position="370"/>
    </location>
</feature>
<dbReference type="Pfam" id="PF05145">
    <property type="entry name" value="AbrB"/>
    <property type="match status" value="1"/>
</dbReference>
<dbReference type="InterPro" id="IPR007820">
    <property type="entry name" value="AbrB_fam"/>
</dbReference>
<comment type="caution">
    <text evidence="3">The sequence shown here is derived from an EMBL/GenBank/DDBJ whole genome shotgun (WGS) entry which is preliminary data.</text>
</comment>
<dbReference type="OrthoDB" id="7157734at2"/>
<dbReference type="EMBL" id="VTWH01000002">
    <property type="protein sequence ID" value="KAA0970919.1"/>
    <property type="molecule type" value="Genomic_DNA"/>
</dbReference>
<feature type="transmembrane region" description="Helical" evidence="2">
    <location>
        <begin position="256"/>
        <end position="277"/>
    </location>
</feature>
<dbReference type="GO" id="GO:0016020">
    <property type="term" value="C:membrane"/>
    <property type="evidence" value="ECO:0007669"/>
    <property type="project" value="InterPro"/>
</dbReference>
<feature type="region of interest" description="Disordered" evidence="1">
    <location>
        <begin position="380"/>
        <end position="407"/>
    </location>
</feature>
<protein>
    <submittedName>
        <fullName evidence="3">AbrB family transcriptional regulator</fullName>
    </submittedName>
</protein>
<gene>
    <name evidence="3" type="ORF">FPY71_10660</name>
</gene>
<dbReference type="InterPro" id="IPR017516">
    <property type="entry name" value="AbrB_dup"/>
</dbReference>
<name>A0A5B0E0B6_9HYPH</name>
<dbReference type="NCBIfam" id="TIGR03082">
    <property type="entry name" value="Gneg_AbrB_dup"/>
    <property type="match status" value="1"/>
</dbReference>
<organism evidence="3 4">
    <name type="scientific">Aureimonas fodinaquatilis</name>
    <dbReference type="NCBI Taxonomy" id="2565783"/>
    <lineage>
        <taxon>Bacteria</taxon>
        <taxon>Pseudomonadati</taxon>
        <taxon>Pseudomonadota</taxon>
        <taxon>Alphaproteobacteria</taxon>
        <taxon>Hyphomicrobiales</taxon>
        <taxon>Aurantimonadaceae</taxon>
        <taxon>Aureimonas</taxon>
    </lineage>
</organism>
<feature type="transmembrane region" description="Helical" evidence="2">
    <location>
        <begin position="217"/>
        <end position="236"/>
    </location>
</feature>
<evidence type="ECO:0000256" key="2">
    <source>
        <dbReference type="SAM" id="Phobius"/>
    </source>
</evidence>
<dbReference type="Proteomes" id="UP000324738">
    <property type="component" value="Unassembled WGS sequence"/>
</dbReference>
<evidence type="ECO:0000313" key="3">
    <source>
        <dbReference type="EMBL" id="KAA0970919.1"/>
    </source>
</evidence>
<reference evidence="3 4" key="1">
    <citation type="submission" date="2019-08" db="EMBL/GenBank/DDBJ databases">
        <title>Aureimonas fodiniaquatilis sp. nov., isolated from a coal mine wastewater.</title>
        <authorList>
            <person name="Kim W."/>
        </authorList>
    </citation>
    <scope>NUCLEOTIDE SEQUENCE [LARGE SCALE GENOMIC DNA]</scope>
    <source>
        <strain evidence="3 4">CAU 1482</strain>
    </source>
</reference>
<feature type="compositionally biased region" description="Polar residues" evidence="1">
    <location>
        <begin position="381"/>
        <end position="390"/>
    </location>
</feature>